<dbReference type="AlphaFoldDB" id="D3RWA6"/>
<sequence>MSVKIDPDTEEYWDAKIEALEAAQKEREAIMQFDGGLGEEAAYRAADRLYWPRIRFCECRIRRLWAIGRGRTPEDCEAIKPDPYL</sequence>
<evidence type="ECO:0000313" key="1">
    <source>
        <dbReference type="EMBL" id="ADC64118.1"/>
    </source>
</evidence>
<accession>D3RWA6</accession>
<name>D3RWA6_ALLVD</name>
<dbReference type="KEGG" id="alv:Alvin_3226"/>
<protein>
    <submittedName>
        <fullName evidence="1">Uncharacterized protein</fullName>
    </submittedName>
</protein>
<geneLocation type="plasmid" evidence="1 2">
    <name>pALVIN01</name>
</geneLocation>
<reference evidence="1 2" key="1">
    <citation type="journal article" date="2011" name="Stand. Genomic Sci.">
        <title>Complete genome sequence of Allochromatium vinosum DSM 180(T).</title>
        <authorList>
            <person name="Weissgerber T."/>
            <person name="Zigann R."/>
            <person name="Bruce D."/>
            <person name="Chang Y.J."/>
            <person name="Detter J.C."/>
            <person name="Han C."/>
            <person name="Hauser L."/>
            <person name="Jeffries C.D."/>
            <person name="Land M."/>
            <person name="Munk A.C."/>
            <person name="Tapia R."/>
            <person name="Dahl C."/>
        </authorList>
    </citation>
    <scope>NUCLEOTIDE SEQUENCE [LARGE SCALE GENOMIC DNA]</scope>
    <source>
        <strain evidence="2">ATCC 17899 / DSM 180 / NBRC 103801 / NCIMB 10441 / D</strain>
        <plasmid evidence="2">Plasmid pALVIN01</plasmid>
    </source>
</reference>
<gene>
    <name evidence="1" type="ordered locus">Alvin_3226</name>
</gene>
<proteinExistence type="predicted"/>
<dbReference type="EMBL" id="CP001897">
    <property type="protein sequence ID" value="ADC64118.1"/>
    <property type="molecule type" value="Genomic_DNA"/>
</dbReference>
<evidence type="ECO:0000313" key="2">
    <source>
        <dbReference type="Proteomes" id="UP000001441"/>
    </source>
</evidence>
<organism evidence="1 2">
    <name type="scientific">Allochromatium vinosum (strain ATCC 17899 / DSM 180 / NBRC 103801 / NCIMB 10441 / D)</name>
    <name type="common">Chromatium vinosum</name>
    <dbReference type="NCBI Taxonomy" id="572477"/>
    <lineage>
        <taxon>Bacteria</taxon>
        <taxon>Pseudomonadati</taxon>
        <taxon>Pseudomonadota</taxon>
        <taxon>Gammaproteobacteria</taxon>
        <taxon>Chromatiales</taxon>
        <taxon>Chromatiaceae</taxon>
        <taxon>Allochromatium</taxon>
    </lineage>
</organism>
<keyword evidence="2" id="KW-1185">Reference proteome</keyword>
<keyword evidence="1" id="KW-0614">Plasmid</keyword>
<dbReference type="HOGENOM" id="CLU_2505464_0_0_6"/>
<dbReference type="Proteomes" id="UP000001441">
    <property type="component" value="Plasmid pALVIN01"/>
</dbReference>